<evidence type="ECO:0000256" key="2">
    <source>
        <dbReference type="ARBA" id="ARBA00012400"/>
    </source>
</evidence>
<reference evidence="8 9" key="1">
    <citation type="submission" date="2020-04" db="EMBL/GenBank/DDBJ databases">
        <title>Staphylococcus species from domestic dog.</title>
        <authorList>
            <person name="Paterson G.K."/>
        </authorList>
    </citation>
    <scope>NUCLEOTIDE SEQUENCE [LARGE SCALE GENOMIC DNA]</scope>
    <source>
        <strain evidence="8 9">H16/1A</strain>
    </source>
</reference>
<dbReference type="InterPro" id="IPR006367">
    <property type="entry name" value="Sirohaem_synthase_N"/>
</dbReference>
<evidence type="ECO:0000256" key="1">
    <source>
        <dbReference type="ARBA" id="ARBA00005010"/>
    </source>
</evidence>
<keyword evidence="5" id="KW-0627">Porphyrin biosynthesis</keyword>
<dbReference type="PANTHER" id="PTHR35330:SF1">
    <property type="entry name" value="SIROHEME BIOSYNTHESIS PROTEIN MET8"/>
    <property type="match status" value="1"/>
</dbReference>
<comment type="pathway">
    <text evidence="1">Porphyrin-containing compound metabolism; siroheme biosynthesis; sirohydrochlorin from precorrin-2: step 1/1.</text>
</comment>
<feature type="domain" description="Siroheme synthase central" evidence="7">
    <location>
        <begin position="118"/>
        <end position="139"/>
    </location>
</feature>
<dbReference type="InterPro" id="IPR028161">
    <property type="entry name" value="Met8-like"/>
</dbReference>
<dbReference type="InterPro" id="IPR042518">
    <property type="entry name" value="SirC_C"/>
</dbReference>
<sequence>MILPLMVNMPNIEVLVVGGGEVATRRIKKLLNSSSTLIHVVSPSITSKLETLVKTYDLKWSKRPFEDQDIEGVQLVIAATNDAQLHKHIQSLIPKHMLFNDVIHHENSNVYFAQTVHRGKLSIHISTSGASPKLTRKIAKDIGNIYDERYENYIDFLYESRKLILKKAITPEDKAHYLETLLDSKFLNVVEQDNFLKMLC</sequence>
<dbReference type="PANTHER" id="PTHR35330">
    <property type="entry name" value="SIROHEME BIOSYNTHESIS PROTEIN MET8"/>
    <property type="match status" value="1"/>
</dbReference>
<name>A0ABS0T8P4_9STAP</name>
<dbReference type="RefSeq" id="WP_198616917.1">
    <property type="nucleotide sequence ID" value="NZ_JABANU010000001.1"/>
</dbReference>
<dbReference type="InterPro" id="IPR036291">
    <property type="entry name" value="NAD(P)-bd_dom_sf"/>
</dbReference>
<comment type="catalytic activity">
    <reaction evidence="6">
        <text>precorrin-2 + NAD(+) = sirohydrochlorin + NADH + 2 H(+)</text>
        <dbReference type="Rhea" id="RHEA:15613"/>
        <dbReference type="ChEBI" id="CHEBI:15378"/>
        <dbReference type="ChEBI" id="CHEBI:57540"/>
        <dbReference type="ChEBI" id="CHEBI:57945"/>
        <dbReference type="ChEBI" id="CHEBI:58351"/>
        <dbReference type="ChEBI" id="CHEBI:58827"/>
        <dbReference type="EC" id="1.3.1.76"/>
    </reaction>
</comment>
<dbReference type="Proteomes" id="UP000751852">
    <property type="component" value="Unassembled WGS sequence"/>
</dbReference>
<dbReference type="InterPro" id="IPR028281">
    <property type="entry name" value="Sirohaem_synthase_central"/>
</dbReference>
<dbReference type="Gene3D" id="3.40.50.720">
    <property type="entry name" value="NAD(P)-binding Rossmann-like Domain"/>
    <property type="match status" value="1"/>
</dbReference>
<keyword evidence="3" id="KW-0560">Oxidoreductase</keyword>
<evidence type="ECO:0000313" key="9">
    <source>
        <dbReference type="Proteomes" id="UP000751852"/>
    </source>
</evidence>
<protein>
    <recommendedName>
        <fullName evidence="2">precorrin-2 dehydrogenase</fullName>
        <ecNumber evidence="2">1.3.1.76</ecNumber>
    </recommendedName>
</protein>
<evidence type="ECO:0000256" key="5">
    <source>
        <dbReference type="ARBA" id="ARBA00023244"/>
    </source>
</evidence>
<dbReference type="EMBL" id="JABANU010000001">
    <property type="protein sequence ID" value="MBI5974128.1"/>
    <property type="molecule type" value="Genomic_DNA"/>
</dbReference>
<dbReference type="Pfam" id="PF14824">
    <property type="entry name" value="Sirohm_synth_M"/>
    <property type="match status" value="1"/>
</dbReference>
<dbReference type="SUPFAM" id="SSF75615">
    <property type="entry name" value="Siroheme synthase middle domains-like"/>
    <property type="match status" value="1"/>
</dbReference>
<keyword evidence="4" id="KW-0520">NAD</keyword>
<dbReference type="Pfam" id="PF22440">
    <property type="entry name" value="SirC_C"/>
    <property type="match status" value="1"/>
</dbReference>
<keyword evidence="9" id="KW-1185">Reference proteome</keyword>
<organism evidence="8 9">
    <name type="scientific">Staphylococcus canis</name>
    <dbReference type="NCBI Taxonomy" id="2724942"/>
    <lineage>
        <taxon>Bacteria</taxon>
        <taxon>Bacillati</taxon>
        <taxon>Bacillota</taxon>
        <taxon>Bacilli</taxon>
        <taxon>Bacillales</taxon>
        <taxon>Staphylococcaceae</taxon>
        <taxon>Staphylococcus</taxon>
    </lineage>
</organism>
<dbReference type="Pfam" id="PF13241">
    <property type="entry name" value="NAD_binding_7"/>
    <property type="match status" value="1"/>
</dbReference>
<evidence type="ECO:0000256" key="6">
    <source>
        <dbReference type="ARBA" id="ARBA00047561"/>
    </source>
</evidence>
<evidence type="ECO:0000256" key="3">
    <source>
        <dbReference type="ARBA" id="ARBA00023002"/>
    </source>
</evidence>
<dbReference type="NCBIfam" id="NF005222">
    <property type="entry name" value="PRK06718.1"/>
    <property type="match status" value="1"/>
</dbReference>
<evidence type="ECO:0000256" key="4">
    <source>
        <dbReference type="ARBA" id="ARBA00023027"/>
    </source>
</evidence>
<dbReference type="NCBIfam" id="TIGR01470">
    <property type="entry name" value="cysG_Nterm"/>
    <property type="match status" value="1"/>
</dbReference>
<dbReference type="EC" id="1.3.1.76" evidence="2"/>
<evidence type="ECO:0000313" key="8">
    <source>
        <dbReference type="EMBL" id="MBI5974128.1"/>
    </source>
</evidence>
<comment type="caution">
    <text evidence="8">The sequence shown here is derived from an EMBL/GenBank/DDBJ whole genome shotgun (WGS) entry which is preliminary data.</text>
</comment>
<dbReference type="SUPFAM" id="SSF51735">
    <property type="entry name" value="NAD(P)-binding Rossmann-fold domains"/>
    <property type="match status" value="1"/>
</dbReference>
<proteinExistence type="predicted"/>
<gene>
    <name evidence="8" type="ORF">HHH54_00785</name>
</gene>
<accession>A0ABS0T8P4</accession>
<dbReference type="Gene3D" id="1.10.8.610">
    <property type="entry name" value="SirC, precorrin-2 dehydrogenase, C-terminal helical domain-like"/>
    <property type="match status" value="1"/>
</dbReference>
<evidence type="ECO:0000259" key="7">
    <source>
        <dbReference type="Pfam" id="PF14824"/>
    </source>
</evidence>